<reference evidence="3 5" key="2">
    <citation type="journal article" date="2018" name="Syst. Appl. Microbiol.">
        <title>Characterization and high-quality draft genome sequence of Herbivorax saccincola A7, an anaerobic, alkaliphilic, thermophilic, cellulolytic, and xylanolytic bacterium.</title>
        <authorList>
            <person name="Aikawa S."/>
            <person name="Baramee S."/>
            <person name="Sermsathanaswadi J."/>
            <person name="Thianheng P."/>
            <person name="Tachaapaikoon C."/>
            <person name="Shikata A."/>
            <person name="Waeonukul R."/>
            <person name="Pason P."/>
            <person name="Ratanakhanokchai K."/>
            <person name="Kosugi A."/>
        </authorList>
    </citation>
    <scope>NUCLEOTIDE SEQUENCE [LARGE SCALE GENOMIC DNA]</scope>
    <source>
        <strain evidence="3 5">A7</strain>
    </source>
</reference>
<protein>
    <submittedName>
        <fullName evidence="1">Uncharacterized protein</fullName>
    </submittedName>
</protein>
<evidence type="ECO:0000313" key="4">
    <source>
        <dbReference type="Proteomes" id="UP000233534"/>
    </source>
</evidence>
<dbReference type="RefSeq" id="WP_101300172.1">
    <property type="nucleotide sequence ID" value="NZ_CP025197.1"/>
</dbReference>
<dbReference type="Proteomes" id="UP000233534">
    <property type="component" value="Chromosome"/>
</dbReference>
<evidence type="ECO:0000313" key="1">
    <source>
        <dbReference type="EMBL" id="AUG57136.1"/>
    </source>
</evidence>
<dbReference type="KEGG" id="hsc:HVS_15095"/>
<evidence type="ECO:0000313" key="2">
    <source>
        <dbReference type="EMBL" id="AUG58868.1"/>
    </source>
</evidence>
<dbReference type="KEGG" id="hsc:HVS_06040"/>
<dbReference type="AlphaFoldDB" id="A0A2K9E6N4"/>
<dbReference type="EMBL" id="NEMB01000003">
    <property type="protein sequence ID" value="PQQ66042.1"/>
    <property type="molecule type" value="Genomic_DNA"/>
</dbReference>
<evidence type="ECO:0000313" key="3">
    <source>
        <dbReference type="EMBL" id="PQQ66042.1"/>
    </source>
</evidence>
<evidence type="ECO:0000313" key="5">
    <source>
        <dbReference type="Proteomes" id="UP000239720"/>
    </source>
</evidence>
<reference evidence="1 4" key="1">
    <citation type="submission" date="2017-12" db="EMBL/GenBank/DDBJ databases">
        <title>Complete genome sequence of Herbivorax saccincola GGR1, a novel Cellulosome-producing hydrolytic bacterium in a thermophilic biogas plant, established by Illumina and Nanopore MinION sequencing.</title>
        <authorList>
            <person name="Pechtl A."/>
            <person name="Ruckert C."/>
            <person name="Koeck D.E."/>
            <person name="Maus I."/>
            <person name="Winkler A."/>
            <person name="Kalinowski J."/>
            <person name="Puhler A."/>
            <person name="Schwarz W.W."/>
            <person name="Zverlov V.V."/>
            <person name="Schluter A."/>
            <person name="Liebl W."/>
        </authorList>
    </citation>
    <scope>NUCLEOTIDE SEQUENCE [LARGE SCALE GENOMIC DNA]</scope>
    <source>
        <strain evidence="1">GGR1</strain>
        <strain evidence="4">SR1</strain>
    </source>
</reference>
<name>A0A2K9E6N4_9FIRM</name>
<dbReference type="EMBL" id="CP025197">
    <property type="protein sequence ID" value="AUG57136.1"/>
    <property type="molecule type" value="Genomic_DNA"/>
</dbReference>
<sequence>MIDNKMKIKDYGYDVSQVLDVSPFEYIDTFACRSYLTDIFYSLDDEDKAILKEYDKKLLLRAEEFYNYLKPIYRWGSSEKPYTHWWWHLDKVISGELNVDIEQWKVEINGETMSI</sequence>
<accession>A0A2K9E6N4</accession>
<dbReference type="EMBL" id="CP025197">
    <property type="protein sequence ID" value="AUG58868.1"/>
    <property type="molecule type" value="Genomic_DNA"/>
</dbReference>
<dbReference type="OrthoDB" id="2607569at2"/>
<dbReference type="Proteomes" id="UP000239720">
    <property type="component" value="Unassembled WGS sequence"/>
</dbReference>
<gene>
    <name evidence="3" type="ORF">B9R14_04180</name>
    <name evidence="1" type="ORF">HVS_06040</name>
    <name evidence="2" type="ORF">HVS_15095</name>
</gene>
<organism evidence="1 4">
    <name type="scientific">Acetivibrio saccincola</name>
    <dbReference type="NCBI Taxonomy" id="1677857"/>
    <lineage>
        <taxon>Bacteria</taxon>
        <taxon>Bacillati</taxon>
        <taxon>Bacillota</taxon>
        <taxon>Clostridia</taxon>
        <taxon>Eubacteriales</taxon>
        <taxon>Oscillospiraceae</taxon>
        <taxon>Acetivibrio</taxon>
    </lineage>
</organism>
<keyword evidence="4" id="KW-1185">Reference proteome</keyword>
<proteinExistence type="predicted"/>